<keyword evidence="2" id="KW-1133">Transmembrane helix</keyword>
<feature type="transmembrane region" description="Helical" evidence="2">
    <location>
        <begin position="81"/>
        <end position="107"/>
    </location>
</feature>
<sequence>MSDPTHVMHTGLGSPRQPGAPTVHHPRLVQLRSLLNRQLISTLVLSTASFLILASGWLYWTLSWLPAQSPVAQEAASAREIGLSGLAVLTVWAGWHALLIVLGAVGFRARAAMQSLRSGQAYRATPASVLPGVLIVLYLIGIGLLILAAVIGGLIVILGAGSMTISDASADVLAETRRQARVTGAIATGWVCTALALLFASQVINYRGMITSSRIENTVRYQPYAH</sequence>
<name>A0ABV5X4C9_9MICO</name>
<proteinExistence type="predicted"/>
<keyword evidence="2" id="KW-0472">Membrane</keyword>
<feature type="transmembrane region" description="Helical" evidence="2">
    <location>
        <begin position="39"/>
        <end position="61"/>
    </location>
</feature>
<keyword evidence="2" id="KW-0812">Transmembrane</keyword>
<comment type="caution">
    <text evidence="3">The sequence shown here is derived from an EMBL/GenBank/DDBJ whole genome shotgun (WGS) entry which is preliminary data.</text>
</comment>
<gene>
    <name evidence="3" type="ORF">ACFFN1_12920</name>
</gene>
<feature type="region of interest" description="Disordered" evidence="1">
    <location>
        <begin position="1"/>
        <end position="22"/>
    </location>
</feature>
<accession>A0ABV5X4C9</accession>
<evidence type="ECO:0000313" key="4">
    <source>
        <dbReference type="Proteomes" id="UP001589707"/>
    </source>
</evidence>
<organism evidence="3 4">
    <name type="scientific">Brevibacterium otitidis</name>
    <dbReference type="NCBI Taxonomy" id="53364"/>
    <lineage>
        <taxon>Bacteria</taxon>
        <taxon>Bacillati</taxon>
        <taxon>Actinomycetota</taxon>
        <taxon>Actinomycetes</taxon>
        <taxon>Micrococcales</taxon>
        <taxon>Brevibacteriaceae</taxon>
        <taxon>Brevibacterium</taxon>
    </lineage>
</organism>
<evidence type="ECO:0000256" key="1">
    <source>
        <dbReference type="SAM" id="MobiDB-lite"/>
    </source>
</evidence>
<reference evidence="3 4" key="1">
    <citation type="submission" date="2024-09" db="EMBL/GenBank/DDBJ databases">
        <authorList>
            <person name="Sun Q."/>
            <person name="Mori K."/>
        </authorList>
    </citation>
    <scope>NUCLEOTIDE SEQUENCE [LARGE SCALE GENOMIC DNA]</scope>
    <source>
        <strain evidence="3 4">JCM 11683</strain>
    </source>
</reference>
<dbReference type="RefSeq" id="WP_376841206.1">
    <property type="nucleotide sequence ID" value="NZ_JBHMAU010000074.1"/>
</dbReference>
<feature type="transmembrane region" description="Helical" evidence="2">
    <location>
        <begin position="180"/>
        <end position="200"/>
    </location>
</feature>
<keyword evidence="4" id="KW-1185">Reference proteome</keyword>
<dbReference type="EMBL" id="JBHMAU010000074">
    <property type="protein sequence ID" value="MFB9777290.1"/>
    <property type="molecule type" value="Genomic_DNA"/>
</dbReference>
<dbReference type="Proteomes" id="UP001589707">
    <property type="component" value="Unassembled WGS sequence"/>
</dbReference>
<evidence type="ECO:0000256" key="2">
    <source>
        <dbReference type="SAM" id="Phobius"/>
    </source>
</evidence>
<evidence type="ECO:0000313" key="3">
    <source>
        <dbReference type="EMBL" id="MFB9777290.1"/>
    </source>
</evidence>
<feature type="transmembrane region" description="Helical" evidence="2">
    <location>
        <begin position="128"/>
        <end position="160"/>
    </location>
</feature>
<protein>
    <submittedName>
        <fullName evidence="3">Uncharacterized protein</fullName>
    </submittedName>
</protein>